<evidence type="ECO:0000313" key="12">
    <source>
        <dbReference type="Proteomes" id="UP000001784"/>
    </source>
</evidence>
<evidence type="ECO:0000256" key="5">
    <source>
        <dbReference type="ARBA" id="ARBA00022556"/>
    </source>
</evidence>
<proteinExistence type="inferred from homology"/>
<dbReference type="GO" id="GO:0016020">
    <property type="term" value="C:membrane"/>
    <property type="evidence" value="ECO:0007669"/>
    <property type="project" value="GOC"/>
</dbReference>
<keyword evidence="8 10" id="KW-0443">Lipid metabolism</keyword>
<organism evidence="11 12">
    <name type="scientific">Syntrophobacter fumaroxidans (strain DSM 10017 / MPOB)</name>
    <dbReference type="NCBI Taxonomy" id="335543"/>
    <lineage>
        <taxon>Bacteria</taxon>
        <taxon>Pseudomonadati</taxon>
        <taxon>Thermodesulfobacteriota</taxon>
        <taxon>Syntrophobacteria</taxon>
        <taxon>Syntrophobacterales</taxon>
        <taxon>Syntrophobacteraceae</taxon>
        <taxon>Syntrophobacter</taxon>
    </lineage>
</organism>
<evidence type="ECO:0000256" key="4">
    <source>
        <dbReference type="ARBA" id="ARBA00022516"/>
    </source>
</evidence>
<dbReference type="InterPro" id="IPR003835">
    <property type="entry name" value="Glyco_trans_19"/>
</dbReference>
<protein>
    <recommendedName>
        <fullName evidence="3 10">Lipid-A-disaccharide synthase</fullName>
        <ecNumber evidence="2 10">2.4.1.182</ecNumber>
    </recommendedName>
</protein>
<gene>
    <name evidence="10" type="primary">lpxB</name>
    <name evidence="11" type="ordered locus">Sfum_3751</name>
</gene>
<reference evidence="11 12" key="1">
    <citation type="submission" date="2006-10" db="EMBL/GenBank/DDBJ databases">
        <title>Complete sequence of Syntrophobacter fumaroxidans MPOB.</title>
        <authorList>
            <consortium name="US DOE Joint Genome Institute"/>
            <person name="Copeland A."/>
            <person name="Lucas S."/>
            <person name="Lapidus A."/>
            <person name="Barry K."/>
            <person name="Detter J.C."/>
            <person name="Glavina del Rio T."/>
            <person name="Hammon N."/>
            <person name="Israni S."/>
            <person name="Pitluck S."/>
            <person name="Goltsman E.G."/>
            <person name="Martinez M."/>
            <person name="Schmutz J."/>
            <person name="Larimer F."/>
            <person name="Land M."/>
            <person name="Hauser L."/>
            <person name="Kyrpides N."/>
            <person name="Kim E."/>
            <person name="Boone D.R."/>
            <person name="Brockman F."/>
            <person name="Culley D."/>
            <person name="Ferry J."/>
            <person name="Gunsalus R."/>
            <person name="McInerney M.J."/>
            <person name="Morrison M."/>
            <person name="Plugge C."/>
            <person name="Rohlin L."/>
            <person name="Scholten J."/>
            <person name="Sieber J."/>
            <person name="Stams A.J.M."/>
            <person name="Worm P."/>
            <person name="Henstra A.M."/>
            <person name="Richardson P."/>
        </authorList>
    </citation>
    <scope>NUCLEOTIDE SEQUENCE [LARGE SCALE GENOMIC DNA]</scope>
    <source>
        <strain evidence="12">DSM 10017 / MPOB</strain>
    </source>
</reference>
<comment type="catalytic activity">
    <reaction evidence="9 10">
        <text>a lipid X + a UDP-2-N,3-O-bis[(3R)-3-hydroxyacyl]-alpha-D-glucosamine = a lipid A disaccharide + UDP + H(+)</text>
        <dbReference type="Rhea" id="RHEA:67828"/>
        <dbReference type="ChEBI" id="CHEBI:15378"/>
        <dbReference type="ChEBI" id="CHEBI:58223"/>
        <dbReference type="ChEBI" id="CHEBI:137748"/>
        <dbReference type="ChEBI" id="CHEBI:176338"/>
        <dbReference type="ChEBI" id="CHEBI:176343"/>
        <dbReference type="EC" id="2.4.1.182"/>
    </reaction>
</comment>
<evidence type="ECO:0000313" key="11">
    <source>
        <dbReference type="EMBL" id="ABK19421.1"/>
    </source>
</evidence>
<dbReference type="GO" id="GO:0008915">
    <property type="term" value="F:lipid-A-disaccharide synthase activity"/>
    <property type="evidence" value="ECO:0007669"/>
    <property type="project" value="UniProtKB-UniRule"/>
</dbReference>
<comment type="similarity">
    <text evidence="10">Belongs to the LpxB family.</text>
</comment>
<dbReference type="RefSeq" id="WP_011700546.1">
    <property type="nucleotide sequence ID" value="NC_008554.1"/>
</dbReference>
<keyword evidence="6 10" id="KW-0328">Glycosyltransferase</keyword>
<dbReference type="InParanoid" id="A0LPR9"/>
<dbReference type="HOGENOM" id="CLU_036577_3_1_7"/>
<evidence type="ECO:0000256" key="8">
    <source>
        <dbReference type="ARBA" id="ARBA00023098"/>
    </source>
</evidence>
<dbReference type="GO" id="GO:0009245">
    <property type="term" value="P:lipid A biosynthetic process"/>
    <property type="evidence" value="ECO:0007669"/>
    <property type="project" value="UniProtKB-UniRule"/>
</dbReference>
<dbReference type="Proteomes" id="UP000001784">
    <property type="component" value="Chromosome"/>
</dbReference>
<comment type="pathway">
    <text evidence="10">Bacterial outer membrane biogenesis; LPS lipid A biosynthesis.</text>
</comment>
<dbReference type="PANTHER" id="PTHR30372:SF4">
    <property type="entry name" value="LIPID-A-DISACCHARIDE SYNTHASE, MITOCHONDRIAL-RELATED"/>
    <property type="match status" value="1"/>
</dbReference>
<keyword evidence="12" id="KW-1185">Reference proteome</keyword>
<dbReference type="Pfam" id="PF02684">
    <property type="entry name" value="LpxB"/>
    <property type="match status" value="1"/>
</dbReference>
<name>A0LPR9_SYNFM</name>
<dbReference type="HAMAP" id="MF_00392">
    <property type="entry name" value="LpxB"/>
    <property type="match status" value="1"/>
</dbReference>
<evidence type="ECO:0000256" key="7">
    <source>
        <dbReference type="ARBA" id="ARBA00022679"/>
    </source>
</evidence>
<evidence type="ECO:0000256" key="3">
    <source>
        <dbReference type="ARBA" id="ARBA00020902"/>
    </source>
</evidence>
<dbReference type="eggNOG" id="COG0763">
    <property type="taxonomic scope" value="Bacteria"/>
</dbReference>
<dbReference type="NCBIfam" id="TIGR00215">
    <property type="entry name" value="lpxB"/>
    <property type="match status" value="1"/>
</dbReference>
<keyword evidence="7 10" id="KW-0808">Transferase</keyword>
<dbReference type="UniPathway" id="UPA00973"/>
<dbReference type="GO" id="GO:0005543">
    <property type="term" value="F:phospholipid binding"/>
    <property type="evidence" value="ECO:0007669"/>
    <property type="project" value="TreeGrafter"/>
</dbReference>
<evidence type="ECO:0000256" key="9">
    <source>
        <dbReference type="ARBA" id="ARBA00048975"/>
    </source>
</evidence>
<dbReference type="STRING" id="335543.Sfum_3751"/>
<evidence type="ECO:0000256" key="6">
    <source>
        <dbReference type="ARBA" id="ARBA00022676"/>
    </source>
</evidence>
<evidence type="ECO:0000256" key="10">
    <source>
        <dbReference type="HAMAP-Rule" id="MF_00392"/>
    </source>
</evidence>
<dbReference type="OrthoDB" id="9801642at2"/>
<dbReference type="FunCoup" id="A0LPR9">
    <property type="interactions" value="302"/>
</dbReference>
<dbReference type="AlphaFoldDB" id="A0LPR9"/>
<keyword evidence="5 10" id="KW-0441">Lipid A biosynthesis</keyword>
<dbReference type="EC" id="2.4.1.182" evidence="2 10"/>
<comment type="function">
    <text evidence="1 10">Condensation of UDP-2,3-diacylglucosamine and 2,3-diacylglucosamine-1-phosphate to form lipid A disaccharide, a precursor of lipid A, a phosphorylated glycolipid that anchors the lipopolysaccharide to the outer membrane of the cell.</text>
</comment>
<dbReference type="CAZy" id="GT19">
    <property type="family name" value="Glycosyltransferase Family 19"/>
</dbReference>
<dbReference type="KEGG" id="sfu:Sfum_3751"/>
<sequence>MGAFAQRPPRVFLSAGEASGDLHGAGFVRALKELRPDVRVACLGGTMLRNAGAEVLADNKEIAVVGLTEVLRHAKDIFNAWKRIRNHIVRQRPDLIVLIDFPDFNFLLARLARRCGMKILYYVSPQVWAWRSGRVRTLKRVVDEMAVILPFEVDFYRRHGMAVRYVGHPLLDAVRNAPPRDEALTRYGAADGSLLIGLLPGSRQSEVRLVFPVLIEAARRLRERMPGLSFIVPAAPTLAPEPIRSALAEAKLPARVVSGDTYGVIRACDLIVTVSGTVTLEAALLDTPMIIVNRVSRLSYTLGRDLIRVRYVGLPNLIAGRGVVPELLQQEARADIVCERVLDFLRDPALPAAQRRAFAGIRERLGQPGVARRVATMALRMLEP</sequence>
<evidence type="ECO:0000256" key="2">
    <source>
        <dbReference type="ARBA" id="ARBA00012687"/>
    </source>
</evidence>
<keyword evidence="4 10" id="KW-0444">Lipid biosynthesis</keyword>
<evidence type="ECO:0000256" key="1">
    <source>
        <dbReference type="ARBA" id="ARBA00002056"/>
    </source>
</evidence>
<accession>A0LPR9</accession>
<dbReference type="EMBL" id="CP000478">
    <property type="protein sequence ID" value="ABK19421.1"/>
    <property type="molecule type" value="Genomic_DNA"/>
</dbReference>
<dbReference type="SUPFAM" id="SSF53756">
    <property type="entry name" value="UDP-Glycosyltransferase/glycogen phosphorylase"/>
    <property type="match status" value="1"/>
</dbReference>
<dbReference type="PANTHER" id="PTHR30372">
    <property type="entry name" value="LIPID-A-DISACCHARIDE SYNTHASE"/>
    <property type="match status" value="1"/>
</dbReference>